<evidence type="ECO:0000256" key="7">
    <source>
        <dbReference type="ARBA" id="ARBA00023134"/>
    </source>
</evidence>
<evidence type="ECO:0000256" key="9">
    <source>
        <dbReference type="ARBA" id="ARBA00047746"/>
    </source>
</evidence>
<dbReference type="Gene3D" id="3.90.1860.10">
    <property type="entry name" value="tRNA-splicing ligase RtcB"/>
    <property type="match status" value="1"/>
</dbReference>
<dbReference type="EMBL" id="CP091511">
    <property type="protein sequence ID" value="UOO89357.1"/>
    <property type="molecule type" value="Genomic_DNA"/>
</dbReference>
<name>A0ABY4E1E3_9NEIS</name>
<proteinExistence type="predicted"/>
<comment type="catalytic activity">
    <reaction evidence="9">
        <text>a 3'-end 3'-phospho-ribonucleotide-RNA + a 5'-end dephospho-ribonucleoside-RNA + GTP = a ribonucleotidyl-ribonucleotide-RNA + GMP + diphosphate</text>
        <dbReference type="Rhea" id="RHEA:68076"/>
        <dbReference type="Rhea" id="RHEA-COMP:10463"/>
        <dbReference type="Rhea" id="RHEA-COMP:13936"/>
        <dbReference type="Rhea" id="RHEA-COMP:17355"/>
        <dbReference type="ChEBI" id="CHEBI:33019"/>
        <dbReference type="ChEBI" id="CHEBI:37565"/>
        <dbReference type="ChEBI" id="CHEBI:58115"/>
        <dbReference type="ChEBI" id="CHEBI:83062"/>
        <dbReference type="ChEBI" id="CHEBI:138284"/>
        <dbReference type="ChEBI" id="CHEBI:173118"/>
        <dbReference type="EC" id="6.5.1.8"/>
    </reaction>
</comment>
<evidence type="ECO:0000256" key="3">
    <source>
        <dbReference type="ARBA" id="ARBA00022598"/>
    </source>
</evidence>
<evidence type="ECO:0000256" key="8">
    <source>
        <dbReference type="ARBA" id="ARBA00023211"/>
    </source>
</evidence>
<keyword evidence="11" id="KW-1185">Reference proteome</keyword>
<evidence type="ECO:0000256" key="1">
    <source>
        <dbReference type="ARBA" id="ARBA00001936"/>
    </source>
</evidence>
<dbReference type="InterPro" id="IPR036025">
    <property type="entry name" value="RtcB-like_sf"/>
</dbReference>
<keyword evidence="7" id="KW-0342">GTP-binding</keyword>
<gene>
    <name evidence="10" type="ORF">LVJ82_18245</name>
</gene>
<dbReference type="NCBIfam" id="NF007153">
    <property type="entry name" value="PRK09588.1"/>
    <property type="match status" value="1"/>
</dbReference>
<keyword evidence="5" id="KW-0547">Nucleotide-binding</keyword>
<accession>A0ABY4E1E3</accession>
<dbReference type="Proteomes" id="UP000832011">
    <property type="component" value="Chromosome"/>
</dbReference>
<dbReference type="GO" id="GO:0016874">
    <property type="term" value="F:ligase activity"/>
    <property type="evidence" value="ECO:0007669"/>
    <property type="project" value="UniProtKB-KW"/>
</dbReference>
<dbReference type="PANTHER" id="PTHR11118:SF1">
    <property type="entry name" value="RNA-SPLICING LIGASE RTCB HOMOLOG"/>
    <property type="match status" value="1"/>
</dbReference>
<keyword evidence="6" id="KW-0692">RNA repair</keyword>
<protein>
    <recommendedName>
        <fullName evidence="2">3'-phosphate/5'-hydroxy nucleic acid ligase</fullName>
        <ecNumber evidence="2">6.5.1.8</ecNumber>
    </recommendedName>
</protein>
<keyword evidence="8" id="KW-0464">Manganese</keyword>
<evidence type="ECO:0000256" key="5">
    <source>
        <dbReference type="ARBA" id="ARBA00022741"/>
    </source>
</evidence>
<evidence type="ECO:0000256" key="4">
    <source>
        <dbReference type="ARBA" id="ARBA00022723"/>
    </source>
</evidence>
<evidence type="ECO:0000256" key="2">
    <source>
        <dbReference type="ARBA" id="ARBA00012726"/>
    </source>
</evidence>
<evidence type="ECO:0000256" key="6">
    <source>
        <dbReference type="ARBA" id="ARBA00022800"/>
    </source>
</evidence>
<keyword evidence="3 10" id="KW-0436">Ligase</keyword>
<dbReference type="NCBIfam" id="TIGR03073">
    <property type="entry name" value="release_rtcB"/>
    <property type="match status" value="1"/>
</dbReference>
<sequence>MGNLIPSAKVNILANHKVWLEDNAIQQLHTTAQLAHIRAAVGLPDLHAGRGYPIGAAFFSTEHFYPALVGGDIGCGMALWQTDLLRHKVSGRKLAKQLGNIDGSLSGDDLQAAADAVQQLLAQHALRHDYASLPLDAHSMTASVGTIGGGNHFAELLQTDTVYDSDTAPDPSRVYLLVHSGSRGLGGAILREHVEQYGHHGLQAASTAASAYLAQHNTALAYAKLNRDWIAKRILAAWKTPARCLLDIHHNHVLPARINGCDGYLHRKGATPSDQGWVMVPGSRGDYSYLLAPTDSSEYLYSLAHGAGRKWARQDCYGRLSGKYTAQDLHQTRFGSTVVCGDKGLLFEEAPAAYKNVDAVVMTLVEAGLCRLIARYKPMLTYKKGDSACC</sequence>
<dbReference type="RefSeq" id="WP_058357056.1">
    <property type="nucleotide sequence ID" value="NZ_CABKVG010000010.1"/>
</dbReference>
<dbReference type="InterPro" id="IPR001233">
    <property type="entry name" value="RtcB"/>
</dbReference>
<dbReference type="EC" id="6.5.1.8" evidence="2"/>
<dbReference type="Pfam" id="PF01139">
    <property type="entry name" value="RtcB"/>
    <property type="match status" value="1"/>
</dbReference>
<evidence type="ECO:0000313" key="10">
    <source>
        <dbReference type="EMBL" id="UOO89357.1"/>
    </source>
</evidence>
<keyword evidence="4" id="KW-0479">Metal-binding</keyword>
<organism evidence="10 11">
    <name type="scientific">Vitreoscilla massiliensis</name>
    <dbReference type="NCBI Taxonomy" id="1689272"/>
    <lineage>
        <taxon>Bacteria</taxon>
        <taxon>Pseudomonadati</taxon>
        <taxon>Pseudomonadota</taxon>
        <taxon>Betaproteobacteria</taxon>
        <taxon>Neisseriales</taxon>
        <taxon>Neisseriaceae</taxon>
        <taxon>Vitreoscilla</taxon>
    </lineage>
</organism>
<dbReference type="InterPro" id="IPR017510">
    <property type="entry name" value="RtcB2"/>
</dbReference>
<evidence type="ECO:0000313" key="11">
    <source>
        <dbReference type="Proteomes" id="UP000832011"/>
    </source>
</evidence>
<dbReference type="PANTHER" id="PTHR11118">
    <property type="entry name" value="RNA-SPLICING LIGASE RTCB HOMOLOG"/>
    <property type="match status" value="1"/>
</dbReference>
<comment type="cofactor">
    <cofactor evidence="1">
        <name>Mn(2+)</name>
        <dbReference type="ChEBI" id="CHEBI:29035"/>
    </cofactor>
</comment>
<dbReference type="SUPFAM" id="SSF103365">
    <property type="entry name" value="Hypothetical protein PH1602"/>
    <property type="match status" value="1"/>
</dbReference>
<reference evidence="10 11" key="1">
    <citation type="journal article" date="2022" name="Res Sq">
        <title>Evolution of multicellular longitudinally dividing oral cavity symbionts (Neisseriaceae).</title>
        <authorList>
            <person name="Nyongesa S."/>
            <person name="Weber P."/>
            <person name="Bernet E."/>
            <person name="Pullido F."/>
            <person name="Nieckarz M."/>
            <person name="Delaby M."/>
            <person name="Nieves C."/>
            <person name="Viehboeck T."/>
            <person name="Krause N."/>
            <person name="Rivera-Millot A."/>
            <person name="Nakamura A."/>
            <person name="Vischer N."/>
            <person name="VanNieuwenhze M."/>
            <person name="Brun Y."/>
            <person name="Cava F."/>
            <person name="Bulgheresi S."/>
            <person name="Veyrier F."/>
        </authorList>
    </citation>
    <scope>NUCLEOTIDE SEQUENCE [LARGE SCALE GENOMIC DNA]</scope>
    <source>
        <strain evidence="10 11">SN4</strain>
    </source>
</reference>